<reference evidence="3 4" key="1">
    <citation type="submission" date="2023-02" db="EMBL/GenBank/DDBJ databases">
        <title>Dictyobacter halimunensis sp. nov., a new member of the class Ktedonobacteria from forest soil in a geothermal area.</title>
        <authorList>
            <person name="Rachmania M.K."/>
            <person name="Ningsih F."/>
            <person name="Sakai Y."/>
            <person name="Yabe S."/>
            <person name="Yokota A."/>
            <person name="Sjamsuridzal W."/>
        </authorList>
    </citation>
    <scope>NUCLEOTIDE SEQUENCE [LARGE SCALE GENOMIC DNA]</scope>
    <source>
        <strain evidence="3 4">S3.2.2.5</strain>
    </source>
</reference>
<dbReference type="Gene3D" id="1.10.287.110">
    <property type="entry name" value="DnaJ domain"/>
    <property type="match status" value="1"/>
</dbReference>
<sequence length="117" mass="14041">MALPDYYAILEVPSTARFEDIKQSYRRLARLYHPDINRTAEDRHIKQINEAYAVLSDPTRRVAYDIQRLEAMKREVLLNFILQQREQARYRQQQPRMTWKEGAIGFVRELKKGMKND</sequence>
<dbReference type="InterPro" id="IPR036869">
    <property type="entry name" value="J_dom_sf"/>
</dbReference>
<dbReference type="CDD" id="cd06257">
    <property type="entry name" value="DnaJ"/>
    <property type="match status" value="1"/>
</dbReference>
<protein>
    <recommendedName>
        <fullName evidence="2">J domain-containing protein</fullName>
    </recommendedName>
</protein>
<evidence type="ECO:0000313" key="4">
    <source>
        <dbReference type="Proteomes" id="UP001344906"/>
    </source>
</evidence>
<dbReference type="InterPro" id="IPR051948">
    <property type="entry name" value="Hsp70_co-chaperone_J-domain"/>
</dbReference>
<dbReference type="PRINTS" id="PR00625">
    <property type="entry name" value="JDOMAIN"/>
</dbReference>
<comment type="caution">
    <text evidence="3">The sequence shown here is derived from an EMBL/GenBank/DDBJ whole genome shotgun (WGS) entry which is preliminary data.</text>
</comment>
<organism evidence="3 4">
    <name type="scientific">Dictyobacter halimunensis</name>
    <dbReference type="NCBI Taxonomy" id="3026934"/>
    <lineage>
        <taxon>Bacteria</taxon>
        <taxon>Bacillati</taxon>
        <taxon>Chloroflexota</taxon>
        <taxon>Ktedonobacteria</taxon>
        <taxon>Ktedonobacterales</taxon>
        <taxon>Dictyobacteraceae</taxon>
        <taxon>Dictyobacter</taxon>
    </lineage>
</organism>
<dbReference type="SUPFAM" id="SSF46565">
    <property type="entry name" value="Chaperone J-domain"/>
    <property type="match status" value="1"/>
</dbReference>
<evidence type="ECO:0000313" key="3">
    <source>
        <dbReference type="EMBL" id="GLV57707.1"/>
    </source>
</evidence>
<dbReference type="Pfam" id="PF00226">
    <property type="entry name" value="DnaJ"/>
    <property type="match status" value="1"/>
</dbReference>
<dbReference type="Proteomes" id="UP001344906">
    <property type="component" value="Unassembled WGS sequence"/>
</dbReference>
<feature type="domain" description="J" evidence="2">
    <location>
        <begin position="5"/>
        <end position="68"/>
    </location>
</feature>
<name>A0ABQ6FTV9_9CHLR</name>
<keyword evidence="1" id="KW-0143">Chaperone</keyword>
<dbReference type="PANTHER" id="PTHR44360">
    <property type="entry name" value="DNAJ HOMOLOG SUBFAMILY B MEMBER 9"/>
    <property type="match status" value="1"/>
</dbReference>
<dbReference type="SMART" id="SM00271">
    <property type="entry name" value="DnaJ"/>
    <property type="match status" value="1"/>
</dbReference>
<dbReference type="EMBL" id="BSRI01000002">
    <property type="protein sequence ID" value="GLV57707.1"/>
    <property type="molecule type" value="Genomic_DNA"/>
</dbReference>
<evidence type="ECO:0000256" key="1">
    <source>
        <dbReference type="ARBA" id="ARBA00023186"/>
    </source>
</evidence>
<keyword evidence="4" id="KW-1185">Reference proteome</keyword>
<dbReference type="PANTHER" id="PTHR44360:SF1">
    <property type="entry name" value="DNAJ HOMOLOG SUBFAMILY B MEMBER 9"/>
    <property type="match status" value="1"/>
</dbReference>
<proteinExistence type="predicted"/>
<dbReference type="RefSeq" id="WP_338253720.1">
    <property type="nucleotide sequence ID" value="NZ_BSRI01000002.1"/>
</dbReference>
<evidence type="ECO:0000259" key="2">
    <source>
        <dbReference type="PROSITE" id="PS50076"/>
    </source>
</evidence>
<gene>
    <name evidence="3" type="ORF">KDH_45430</name>
</gene>
<accession>A0ABQ6FTV9</accession>
<dbReference type="PROSITE" id="PS50076">
    <property type="entry name" value="DNAJ_2"/>
    <property type="match status" value="1"/>
</dbReference>
<dbReference type="InterPro" id="IPR001623">
    <property type="entry name" value="DnaJ_domain"/>
</dbReference>